<dbReference type="InterPro" id="IPR000361">
    <property type="entry name" value="ATAP_core_dom"/>
</dbReference>
<accession>A0A072P0A0</accession>
<comment type="caution">
    <text evidence="3">The sequence shown here is derived from an EMBL/GenBank/DDBJ whole genome shotgun (WGS) entry which is preliminary data.</text>
</comment>
<dbReference type="OrthoDB" id="1645729at2"/>
<dbReference type="GeneID" id="89469730"/>
<dbReference type="InterPro" id="IPR008326">
    <property type="entry name" value="PdhI-like"/>
</dbReference>
<dbReference type="AlphaFoldDB" id="A0A072P0A0"/>
<dbReference type="EMBL" id="JJRY01000005">
    <property type="protein sequence ID" value="KEF38925.1"/>
    <property type="molecule type" value="Genomic_DNA"/>
</dbReference>
<organism evidence="3 4">
    <name type="scientific">Schinkia azotoformans MEV2011</name>
    <dbReference type="NCBI Taxonomy" id="1348973"/>
    <lineage>
        <taxon>Bacteria</taxon>
        <taxon>Bacillati</taxon>
        <taxon>Bacillota</taxon>
        <taxon>Bacilli</taxon>
        <taxon>Bacillales</taxon>
        <taxon>Bacillaceae</taxon>
        <taxon>Calidifontibacillus/Schinkia group</taxon>
        <taxon>Schinkia</taxon>
    </lineage>
</organism>
<comment type="similarity">
    <text evidence="1">Belongs to the HesB/IscA family.</text>
</comment>
<sequence>MQLMITKAALEWYKREMELAEGDFIRFYARYGGESNLQAGFSLGMMVEKPVEPTIQVMNDGITFYVERDDEWYFDNHNLTVAYNDQRDELEFQYN</sequence>
<dbReference type="Proteomes" id="UP000027936">
    <property type="component" value="Unassembled WGS sequence"/>
</dbReference>
<proteinExistence type="inferred from homology"/>
<evidence type="ECO:0000313" key="4">
    <source>
        <dbReference type="Proteomes" id="UP000027936"/>
    </source>
</evidence>
<dbReference type="InterPro" id="IPR035903">
    <property type="entry name" value="HesB-like_dom_sf"/>
</dbReference>
<dbReference type="RefSeq" id="WP_003332647.1">
    <property type="nucleotide sequence ID" value="NZ_JJRY01000005.1"/>
</dbReference>
<dbReference type="PIRSF" id="PIRSF034852">
    <property type="entry name" value="UCP034852"/>
    <property type="match status" value="1"/>
</dbReference>
<dbReference type="Pfam" id="PF01521">
    <property type="entry name" value="Fe-S_biosyn"/>
    <property type="match status" value="1"/>
</dbReference>
<gene>
    <name evidence="3" type="ORF">M670_01741</name>
</gene>
<evidence type="ECO:0000256" key="1">
    <source>
        <dbReference type="ARBA" id="ARBA00006718"/>
    </source>
</evidence>
<feature type="domain" description="Core" evidence="2">
    <location>
        <begin position="1"/>
        <end position="93"/>
    </location>
</feature>
<evidence type="ECO:0000259" key="2">
    <source>
        <dbReference type="Pfam" id="PF01521"/>
    </source>
</evidence>
<protein>
    <recommendedName>
        <fullName evidence="2">Core domain-containing protein</fullName>
    </recommendedName>
</protein>
<evidence type="ECO:0000313" key="3">
    <source>
        <dbReference type="EMBL" id="KEF38925.1"/>
    </source>
</evidence>
<name>A0A072P0A0_SCHAZ</name>
<dbReference type="SUPFAM" id="SSF89360">
    <property type="entry name" value="HesB-like domain"/>
    <property type="match status" value="1"/>
</dbReference>
<dbReference type="PATRIC" id="fig|1348973.3.peg.1701"/>
<reference evidence="3 4" key="1">
    <citation type="submission" date="2014-04" db="EMBL/GenBank/DDBJ databases">
        <title>Draft genome sequence of Bacillus azotoformans MEV2011, a (co-) denitrifying strain unable to grow in the presence of oxygen.</title>
        <authorList>
            <person name="Nielsen M."/>
            <person name="Schreiber L."/>
            <person name="Finster K."/>
            <person name="Schramm A."/>
        </authorList>
    </citation>
    <scope>NUCLEOTIDE SEQUENCE [LARGE SCALE GENOMIC DNA]</scope>
    <source>
        <strain evidence="3 4">MEV2011</strain>
    </source>
</reference>